<dbReference type="KEGG" id="tps:THAPSDRAFT_25807"/>
<feature type="region of interest" description="Disordered" evidence="1">
    <location>
        <begin position="268"/>
        <end position="313"/>
    </location>
</feature>
<evidence type="ECO:0000256" key="2">
    <source>
        <dbReference type="SAM" id="Phobius"/>
    </source>
</evidence>
<proteinExistence type="predicted"/>
<feature type="compositionally biased region" description="Basic and acidic residues" evidence="1">
    <location>
        <begin position="68"/>
        <end position="88"/>
    </location>
</feature>
<dbReference type="eggNOG" id="ENOG502T9X2">
    <property type="taxonomic scope" value="Eukaryota"/>
</dbReference>
<feature type="transmembrane region" description="Helical" evidence="2">
    <location>
        <begin position="218"/>
        <end position="237"/>
    </location>
</feature>
<dbReference type="EMBL" id="CM000653">
    <property type="protein sequence ID" value="EED87893.1"/>
    <property type="molecule type" value="Genomic_DNA"/>
</dbReference>
<dbReference type="AlphaFoldDB" id="B8CG30"/>
<keyword evidence="3" id="KW-0732">Signal</keyword>
<feature type="signal peptide" evidence="3">
    <location>
        <begin position="1"/>
        <end position="17"/>
    </location>
</feature>
<dbReference type="HOGENOM" id="CLU_889932_0_0_1"/>
<evidence type="ECO:0000256" key="1">
    <source>
        <dbReference type="SAM" id="MobiDB-lite"/>
    </source>
</evidence>
<dbReference type="GeneID" id="7449457"/>
<dbReference type="InParanoid" id="B8CG30"/>
<evidence type="ECO:0000256" key="3">
    <source>
        <dbReference type="SAM" id="SignalP"/>
    </source>
</evidence>
<dbReference type="RefSeq" id="XP_002295113.1">
    <property type="nucleotide sequence ID" value="XM_002295077.1"/>
</dbReference>
<protein>
    <submittedName>
        <fullName evidence="4">Uncharacterized protein</fullName>
    </submittedName>
</protein>
<dbReference type="Proteomes" id="UP000001449">
    <property type="component" value="Chromosome 22"/>
</dbReference>
<evidence type="ECO:0000313" key="4">
    <source>
        <dbReference type="EMBL" id="EED87893.1"/>
    </source>
</evidence>
<name>B8CG30_THAPS</name>
<dbReference type="OMA" id="ENVNCAD"/>
<feature type="region of interest" description="Disordered" evidence="1">
    <location>
        <begin position="23"/>
        <end position="42"/>
    </location>
</feature>
<gene>
    <name evidence="4" type="ORF">THAPSDRAFT_25807</name>
</gene>
<reference evidence="4 5" key="2">
    <citation type="journal article" date="2008" name="Nature">
        <title>The Phaeodactylum genome reveals the evolutionary history of diatom genomes.</title>
        <authorList>
            <person name="Bowler C."/>
            <person name="Allen A.E."/>
            <person name="Badger J.H."/>
            <person name="Grimwood J."/>
            <person name="Jabbari K."/>
            <person name="Kuo A."/>
            <person name="Maheswari U."/>
            <person name="Martens C."/>
            <person name="Maumus F."/>
            <person name="Otillar R.P."/>
            <person name="Rayko E."/>
            <person name="Salamov A."/>
            <person name="Vandepoele K."/>
            <person name="Beszteri B."/>
            <person name="Gruber A."/>
            <person name="Heijde M."/>
            <person name="Katinka M."/>
            <person name="Mock T."/>
            <person name="Valentin K."/>
            <person name="Verret F."/>
            <person name="Berges J.A."/>
            <person name="Brownlee C."/>
            <person name="Cadoret J.P."/>
            <person name="Chiovitti A."/>
            <person name="Choi C.J."/>
            <person name="Coesel S."/>
            <person name="De Martino A."/>
            <person name="Detter J.C."/>
            <person name="Durkin C."/>
            <person name="Falciatore A."/>
            <person name="Fournet J."/>
            <person name="Haruta M."/>
            <person name="Huysman M.J."/>
            <person name="Jenkins B.D."/>
            <person name="Jiroutova K."/>
            <person name="Jorgensen R.E."/>
            <person name="Joubert Y."/>
            <person name="Kaplan A."/>
            <person name="Kroger N."/>
            <person name="Kroth P.G."/>
            <person name="La Roche J."/>
            <person name="Lindquist E."/>
            <person name="Lommer M."/>
            <person name="Martin-Jezequel V."/>
            <person name="Lopez P.J."/>
            <person name="Lucas S."/>
            <person name="Mangogna M."/>
            <person name="McGinnis K."/>
            <person name="Medlin L.K."/>
            <person name="Montsant A."/>
            <person name="Oudot-Le Secq M.P."/>
            <person name="Napoli C."/>
            <person name="Obornik M."/>
            <person name="Parker M.S."/>
            <person name="Petit J.L."/>
            <person name="Porcel B.M."/>
            <person name="Poulsen N."/>
            <person name="Robison M."/>
            <person name="Rychlewski L."/>
            <person name="Rynearson T.A."/>
            <person name="Schmutz J."/>
            <person name="Shapiro H."/>
            <person name="Siaut M."/>
            <person name="Stanley M."/>
            <person name="Sussman M.R."/>
            <person name="Taylor A.R."/>
            <person name="Vardi A."/>
            <person name="von Dassow P."/>
            <person name="Vyverman W."/>
            <person name="Willis A."/>
            <person name="Wyrwicz L.S."/>
            <person name="Rokhsar D.S."/>
            <person name="Weissenbach J."/>
            <person name="Armbrust E.V."/>
            <person name="Green B.R."/>
            <person name="Van de Peer Y."/>
            <person name="Grigoriev I.V."/>
        </authorList>
    </citation>
    <scope>NUCLEOTIDE SEQUENCE [LARGE SCALE GENOMIC DNA]</scope>
    <source>
        <strain evidence="4 5">CCMP1335</strain>
    </source>
</reference>
<accession>B8CG30</accession>
<sequence length="313" mass="33996">MMQRFALLVLLALSANAEQASLRSSRQLYNSNSSSSSSSSSSSGWSFWGSLLQLLDHVHAPCPPGPLHHKDENGDPLKRGECWSDLHHPPKPKKKSSSSHSSSSKSKVTYSACEQGEDGCFENVNCADGGDCNEYIKCVDQDGNAVDCFTNDDGQNIGGNGWKDDGYSVTDDATDDNSATDDAQNVVDDQWGSDGWSASNLDSGNSFASKSGNKSTPVWPFIVGALVAGVIGAAFIVSRRKRREEDSHPLDGSIKKRQKLFSGFSRNKKGALNEDFDNEEGKPNFIEIGEHNKRTNSYAAPRNLVDDNSEYSR</sequence>
<keyword evidence="2" id="KW-0812">Transmembrane</keyword>
<feature type="chain" id="PRO_5002866616" evidence="3">
    <location>
        <begin position="18"/>
        <end position="313"/>
    </location>
</feature>
<feature type="region of interest" description="Disordered" evidence="1">
    <location>
        <begin position="65"/>
        <end position="105"/>
    </location>
</feature>
<organism evidence="4 5">
    <name type="scientific">Thalassiosira pseudonana</name>
    <name type="common">Marine diatom</name>
    <name type="synonym">Cyclotella nana</name>
    <dbReference type="NCBI Taxonomy" id="35128"/>
    <lineage>
        <taxon>Eukaryota</taxon>
        <taxon>Sar</taxon>
        <taxon>Stramenopiles</taxon>
        <taxon>Ochrophyta</taxon>
        <taxon>Bacillariophyta</taxon>
        <taxon>Coscinodiscophyceae</taxon>
        <taxon>Thalassiosirophycidae</taxon>
        <taxon>Thalassiosirales</taxon>
        <taxon>Thalassiosiraceae</taxon>
        <taxon>Thalassiosira</taxon>
    </lineage>
</organism>
<reference evidence="4 5" key="1">
    <citation type="journal article" date="2004" name="Science">
        <title>The genome of the diatom Thalassiosira pseudonana: ecology, evolution, and metabolism.</title>
        <authorList>
            <person name="Armbrust E.V."/>
            <person name="Berges J.A."/>
            <person name="Bowler C."/>
            <person name="Green B.R."/>
            <person name="Martinez D."/>
            <person name="Putnam N.H."/>
            <person name="Zhou S."/>
            <person name="Allen A.E."/>
            <person name="Apt K.E."/>
            <person name="Bechner M."/>
            <person name="Brzezinski M.A."/>
            <person name="Chaal B.K."/>
            <person name="Chiovitti A."/>
            <person name="Davis A.K."/>
            <person name="Demarest M.S."/>
            <person name="Detter J.C."/>
            <person name="Glavina T."/>
            <person name="Goodstein D."/>
            <person name="Hadi M.Z."/>
            <person name="Hellsten U."/>
            <person name="Hildebrand M."/>
            <person name="Jenkins B.D."/>
            <person name="Jurka J."/>
            <person name="Kapitonov V.V."/>
            <person name="Kroger N."/>
            <person name="Lau W.W."/>
            <person name="Lane T.W."/>
            <person name="Larimer F.W."/>
            <person name="Lippmeier J.C."/>
            <person name="Lucas S."/>
            <person name="Medina M."/>
            <person name="Montsant A."/>
            <person name="Obornik M."/>
            <person name="Parker M.S."/>
            <person name="Palenik B."/>
            <person name="Pazour G.J."/>
            <person name="Richardson P.M."/>
            <person name="Rynearson T.A."/>
            <person name="Saito M.A."/>
            <person name="Schwartz D.C."/>
            <person name="Thamatrakoln K."/>
            <person name="Valentin K."/>
            <person name="Vardi A."/>
            <person name="Wilkerson F.P."/>
            <person name="Rokhsar D.S."/>
        </authorList>
    </citation>
    <scope>NUCLEOTIDE SEQUENCE [LARGE SCALE GENOMIC DNA]</scope>
    <source>
        <strain evidence="4 5">CCMP1335</strain>
    </source>
</reference>
<dbReference type="PaxDb" id="35128-Thaps25807"/>
<keyword evidence="2" id="KW-1133">Transmembrane helix</keyword>
<evidence type="ECO:0000313" key="5">
    <source>
        <dbReference type="Proteomes" id="UP000001449"/>
    </source>
</evidence>
<keyword evidence="2" id="KW-0472">Membrane</keyword>
<keyword evidence="5" id="KW-1185">Reference proteome</keyword>